<accession>A0A8X6MYX2</accession>
<comment type="caution">
    <text evidence="2">The sequence shown here is derived from an EMBL/GenBank/DDBJ whole genome shotgun (WGS) entry which is preliminary data.</text>
</comment>
<evidence type="ECO:0000256" key="1">
    <source>
        <dbReference type="SAM" id="MobiDB-lite"/>
    </source>
</evidence>
<name>A0A8X6MYX2_NEPPI</name>
<gene>
    <name evidence="2" type="primary">ASM33_01770</name>
    <name evidence="2" type="ORF">NPIL_595181</name>
</gene>
<evidence type="ECO:0000313" key="3">
    <source>
        <dbReference type="Proteomes" id="UP000887013"/>
    </source>
</evidence>
<feature type="region of interest" description="Disordered" evidence="1">
    <location>
        <begin position="512"/>
        <end position="532"/>
    </location>
</feature>
<feature type="region of interest" description="Disordered" evidence="1">
    <location>
        <begin position="1"/>
        <end position="40"/>
    </location>
</feature>
<evidence type="ECO:0000313" key="2">
    <source>
        <dbReference type="EMBL" id="GFS84715.1"/>
    </source>
</evidence>
<proteinExistence type="predicted"/>
<keyword evidence="3" id="KW-1185">Reference proteome</keyword>
<dbReference type="OrthoDB" id="8366719at2759"/>
<organism evidence="2 3">
    <name type="scientific">Nephila pilipes</name>
    <name type="common">Giant wood spider</name>
    <name type="synonym">Nephila maculata</name>
    <dbReference type="NCBI Taxonomy" id="299642"/>
    <lineage>
        <taxon>Eukaryota</taxon>
        <taxon>Metazoa</taxon>
        <taxon>Ecdysozoa</taxon>
        <taxon>Arthropoda</taxon>
        <taxon>Chelicerata</taxon>
        <taxon>Arachnida</taxon>
        <taxon>Araneae</taxon>
        <taxon>Araneomorphae</taxon>
        <taxon>Entelegynae</taxon>
        <taxon>Araneoidea</taxon>
        <taxon>Nephilidae</taxon>
        <taxon>Nephila</taxon>
    </lineage>
</organism>
<feature type="compositionally biased region" description="Low complexity" evidence="1">
    <location>
        <begin position="523"/>
        <end position="532"/>
    </location>
</feature>
<feature type="compositionally biased region" description="Basic and acidic residues" evidence="1">
    <location>
        <begin position="16"/>
        <end position="27"/>
    </location>
</feature>
<dbReference type="EMBL" id="BMAW01098403">
    <property type="protein sequence ID" value="GFS84715.1"/>
    <property type="molecule type" value="Genomic_DNA"/>
</dbReference>
<protein>
    <submittedName>
        <fullName evidence="2">Uncharacterized protein</fullName>
    </submittedName>
</protein>
<sequence length="532" mass="62044">MLPDKNDGASSANMESVEHIDMKDKEIPTASNSQREQEKDDLTVIDYMTLEDTLKILKSDSLLSDLDDDLKEVKEGKKTIENHKEYFKTQVDKKLKQLSLMYSPNSSKWHELPEEERPKAQAMQAKLNNIRSILKHFNENFSQYDDFKYSYFSKARVDLLGNEETLKKTSHAVLNKLGELSYIKYERLVPNLNGFLKSSQASIKGFTSNNVNRFLEEKDNAECYFQSYLIGYEELRTNLELFCELCKQDSRMEPIATQMLEECKTQGRILTKVNDFLNQSQLQRQVLINFVHLMNREYPYCISDKRSYEQADKNFTLPFVEYINILAICNEIINKEVSWLRKASSKIPVVNYFISNKVIHRIVADNEVIRNSGDLLLLHKLSHYLLTYYCYGNEENGKLAAESLRIDSLNSEYALALLVQVINSYSNYLEKEFKPEKDFYEKIAEMQMEFLKTMKGLCEADLELHKANLELHKQIHKQDSEFYQLASGFLAERLERTKARIVKMEEKINEKVPEGVREEEQDQSNCSSSSQQ</sequence>
<reference evidence="2" key="1">
    <citation type="submission" date="2020-08" db="EMBL/GenBank/DDBJ databases">
        <title>Multicomponent nature underlies the extraordinary mechanical properties of spider dragline silk.</title>
        <authorList>
            <person name="Kono N."/>
            <person name="Nakamura H."/>
            <person name="Mori M."/>
            <person name="Yoshida Y."/>
            <person name="Ohtoshi R."/>
            <person name="Malay A.D."/>
            <person name="Moran D.A.P."/>
            <person name="Tomita M."/>
            <person name="Numata K."/>
            <person name="Arakawa K."/>
        </authorList>
    </citation>
    <scope>NUCLEOTIDE SEQUENCE</scope>
</reference>
<dbReference type="AlphaFoldDB" id="A0A8X6MYX2"/>
<feature type="non-terminal residue" evidence="2">
    <location>
        <position position="532"/>
    </location>
</feature>
<dbReference type="Proteomes" id="UP000887013">
    <property type="component" value="Unassembled WGS sequence"/>
</dbReference>